<reference evidence="3" key="1">
    <citation type="submission" date="2016-10" db="EMBL/GenBank/DDBJ databases">
        <authorList>
            <person name="Varghese N."/>
        </authorList>
    </citation>
    <scope>NUCLEOTIDE SEQUENCE [LARGE SCALE GENOMIC DNA]</scope>
    <source>
        <strain evidence="3">DSM 18820</strain>
    </source>
</reference>
<proteinExistence type="predicted"/>
<dbReference type="STRING" id="388950.GCA_001611675_02977"/>
<organism evidence="2 3">
    <name type="scientific">Pontibacter akesuensis</name>
    <dbReference type="NCBI Taxonomy" id="388950"/>
    <lineage>
        <taxon>Bacteria</taxon>
        <taxon>Pseudomonadati</taxon>
        <taxon>Bacteroidota</taxon>
        <taxon>Cytophagia</taxon>
        <taxon>Cytophagales</taxon>
        <taxon>Hymenobacteraceae</taxon>
        <taxon>Pontibacter</taxon>
    </lineage>
</organism>
<protein>
    <submittedName>
        <fullName evidence="2">Uncharacterized protein</fullName>
    </submittedName>
</protein>
<evidence type="ECO:0000313" key="3">
    <source>
        <dbReference type="Proteomes" id="UP000182491"/>
    </source>
</evidence>
<feature type="chain" id="PRO_5010374861" evidence="1">
    <location>
        <begin position="24"/>
        <end position="96"/>
    </location>
</feature>
<gene>
    <name evidence="2" type="ORF">SAMN04487941_3641</name>
</gene>
<keyword evidence="1" id="KW-0732">Signal</keyword>
<dbReference type="AlphaFoldDB" id="A0A1I7KEW2"/>
<keyword evidence="3" id="KW-1185">Reference proteome</keyword>
<name>A0A1I7KEW2_9BACT</name>
<sequence>MKKSTKMLGLAVLPLLVAGMVFQAVLPPTTAGVPSTGSELQAGEGQLAAFWHETVKQLTVVVALPQYQFLEEEEQASEDTPLVSTSGLLQLLEMVL</sequence>
<dbReference type="RefSeq" id="WP_068838890.1">
    <property type="nucleotide sequence ID" value="NZ_BMXC01000006.1"/>
</dbReference>
<evidence type="ECO:0000313" key="2">
    <source>
        <dbReference type="EMBL" id="SFU95919.1"/>
    </source>
</evidence>
<dbReference type="Proteomes" id="UP000182491">
    <property type="component" value="Unassembled WGS sequence"/>
</dbReference>
<accession>A0A1I7KEW2</accession>
<evidence type="ECO:0000256" key="1">
    <source>
        <dbReference type="SAM" id="SignalP"/>
    </source>
</evidence>
<dbReference type="EMBL" id="FPCA01000005">
    <property type="protein sequence ID" value="SFU95919.1"/>
    <property type="molecule type" value="Genomic_DNA"/>
</dbReference>
<feature type="signal peptide" evidence="1">
    <location>
        <begin position="1"/>
        <end position="23"/>
    </location>
</feature>